<evidence type="ECO:0000256" key="6">
    <source>
        <dbReference type="ARBA" id="ARBA00022989"/>
    </source>
</evidence>
<evidence type="ECO:0000256" key="4">
    <source>
        <dbReference type="ARBA" id="ARBA00022490"/>
    </source>
</evidence>
<gene>
    <name evidence="14" type="ORF">HHI36_018234</name>
</gene>
<comment type="subcellular location">
    <subcellularLocation>
        <location evidence="2">Cytoplasm</location>
        <location evidence="2">Perinuclear region</location>
    </subcellularLocation>
    <subcellularLocation>
        <location evidence="1">Lysosome membrane</location>
        <topology evidence="1">Multi-pass membrane protein</topology>
    </subcellularLocation>
</comment>
<organism evidence="14 15">
    <name type="scientific">Cryptolaemus montrouzieri</name>
    <dbReference type="NCBI Taxonomy" id="559131"/>
    <lineage>
        <taxon>Eukaryota</taxon>
        <taxon>Metazoa</taxon>
        <taxon>Ecdysozoa</taxon>
        <taxon>Arthropoda</taxon>
        <taxon>Hexapoda</taxon>
        <taxon>Insecta</taxon>
        <taxon>Pterygota</taxon>
        <taxon>Neoptera</taxon>
        <taxon>Endopterygota</taxon>
        <taxon>Coleoptera</taxon>
        <taxon>Polyphaga</taxon>
        <taxon>Cucujiformia</taxon>
        <taxon>Coccinelloidea</taxon>
        <taxon>Coccinellidae</taxon>
        <taxon>Scymninae</taxon>
        <taxon>Scymnini</taxon>
        <taxon>Cryptolaemus</taxon>
    </lineage>
</organism>
<keyword evidence="7 13" id="KW-0472">Membrane</keyword>
<evidence type="ECO:0000256" key="5">
    <source>
        <dbReference type="ARBA" id="ARBA00022692"/>
    </source>
</evidence>
<dbReference type="GO" id="GO:0048471">
    <property type="term" value="C:perinuclear region of cytoplasm"/>
    <property type="evidence" value="ECO:0007669"/>
    <property type="project" value="UniProtKB-SubCell"/>
</dbReference>
<keyword evidence="6 13" id="KW-1133">Transmembrane helix</keyword>
<dbReference type="AlphaFoldDB" id="A0ABD2P0C3"/>
<evidence type="ECO:0000256" key="11">
    <source>
        <dbReference type="ARBA" id="ARBA00046593"/>
    </source>
</evidence>
<reference evidence="14 15" key="1">
    <citation type="journal article" date="2021" name="BMC Biol.">
        <title>Horizontally acquired antibacterial genes associated with adaptive radiation of ladybird beetles.</title>
        <authorList>
            <person name="Li H.S."/>
            <person name="Tang X.F."/>
            <person name="Huang Y.H."/>
            <person name="Xu Z.Y."/>
            <person name="Chen M.L."/>
            <person name="Du X.Y."/>
            <person name="Qiu B.Y."/>
            <person name="Chen P.T."/>
            <person name="Zhang W."/>
            <person name="Slipinski A."/>
            <person name="Escalona H.E."/>
            <person name="Waterhouse R.M."/>
            <person name="Zwick A."/>
            <person name="Pang H."/>
        </authorList>
    </citation>
    <scope>NUCLEOTIDE SEQUENCE [LARGE SCALE GENOMIC DNA]</scope>
    <source>
        <strain evidence="14">SYSU2018</strain>
    </source>
</reference>
<sequence>MGTKEPPPPYSPNMMPSVHQQGPNQWQNPPAYPHAPPAAQGGYPYPQQQWQPPVASYPTYGTNAMPQPQTTTVVMPQPEVIIIGGCPACRIGVLEDNYGLCALCCAIVFFPAGILCCLLMKERRCSHCGAIFD</sequence>
<keyword evidence="4" id="KW-0963">Cytoplasm</keyword>
<keyword evidence="8" id="KW-0458">Lysosome</keyword>
<keyword evidence="5 13" id="KW-0812">Transmembrane</keyword>
<protein>
    <recommendedName>
        <fullName evidence="9">Membrane protein BRI3</fullName>
    </recommendedName>
    <alternativeName>
        <fullName evidence="10">Brain protein I3</fullName>
    </alternativeName>
</protein>
<dbReference type="Proteomes" id="UP001516400">
    <property type="component" value="Unassembled WGS sequence"/>
</dbReference>
<evidence type="ECO:0000256" key="2">
    <source>
        <dbReference type="ARBA" id="ARBA00004556"/>
    </source>
</evidence>
<name>A0ABD2P0C3_9CUCU</name>
<evidence type="ECO:0000256" key="7">
    <source>
        <dbReference type="ARBA" id="ARBA00023136"/>
    </source>
</evidence>
<evidence type="ECO:0000256" key="10">
    <source>
        <dbReference type="ARBA" id="ARBA00035449"/>
    </source>
</evidence>
<dbReference type="PANTHER" id="PTHR13551:SF1">
    <property type="entry name" value="MEMBRANE PROTEIN BRI3"/>
    <property type="match status" value="1"/>
</dbReference>
<evidence type="ECO:0000313" key="14">
    <source>
        <dbReference type="EMBL" id="KAL3284066.1"/>
    </source>
</evidence>
<proteinExistence type="inferred from homology"/>
<feature type="compositionally biased region" description="Pro residues" evidence="12">
    <location>
        <begin position="1"/>
        <end position="11"/>
    </location>
</feature>
<dbReference type="InterPro" id="IPR019317">
    <property type="entry name" value="BRI3"/>
</dbReference>
<dbReference type="PANTHER" id="PTHR13551">
    <property type="entry name" value="BRAIN PROTEIN I3"/>
    <property type="match status" value="1"/>
</dbReference>
<comment type="similarity">
    <text evidence="3">Belongs to the BRI3 family.</text>
</comment>
<dbReference type="GO" id="GO:0005765">
    <property type="term" value="C:lysosomal membrane"/>
    <property type="evidence" value="ECO:0007669"/>
    <property type="project" value="UniProtKB-SubCell"/>
</dbReference>
<feature type="region of interest" description="Disordered" evidence="12">
    <location>
        <begin position="1"/>
        <end position="50"/>
    </location>
</feature>
<keyword evidence="15" id="KW-1185">Reference proteome</keyword>
<feature type="compositionally biased region" description="Polar residues" evidence="12">
    <location>
        <begin position="18"/>
        <end position="28"/>
    </location>
</feature>
<dbReference type="Pfam" id="PF10164">
    <property type="entry name" value="BRI3"/>
    <property type="match status" value="1"/>
</dbReference>
<evidence type="ECO:0000256" key="13">
    <source>
        <dbReference type="SAM" id="Phobius"/>
    </source>
</evidence>
<dbReference type="EMBL" id="JABFTP020000165">
    <property type="protein sequence ID" value="KAL3284066.1"/>
    <property type="molecule type" value="Genomic_DNA"/>
</dbReference>
<evidence type="ECO:0000256" key="9">
    <source>
        <dbReference type="ARBA" id="ARBA00035284"/>
    </source>
</evidence>
<comment type="subunit">
    <text evidence="11">Interacts with BRI3BP. Interacts with MGAT1 and IFITM3.</text>
</comment>
<evidence type="ECO:0000256" key="3">
    <source>
        <dbReference type="ARBA" id="ARBA00008090"/>
    </source>
</evidence>
<feature type="transmembrane region" description="Helical" evidence="13">
    <location>
        <begin position="97"/>
        <end position="120"/>
    </location>
</feature>
<evidence type="ECO:0000256" key="8">
    <source>
        <dbReference type="ARBA" id="ARBA00023228"/>
    </source>
</evidence>
<feature type="compositionally biased region" description="Low complexity" evidence="12">
    <location>
        <begin position="37"/>
        <end position="50"/>
    </location>
</feature>
<evidence type="ECO:0000256" key="12">
    <source>
        <dbReference type="SAM" id="MobiDB-lite"/>
    </source>
</evidence>
<evidence type="ECO:0000313" key="15">
    <source>
        <dbReference type="Proteomes" id="UP001516400"/>
    </source>
</evidence>
<comment type="caution">
    <text evidence="14">The sequence shown here is derived from an EMBL/GenBank/DDBJ whole genome shotgun (WGS) entry which is preliminary data.</text>
</comment>
<accession>A0ABD2P0C3</accession>
<evidence type="ECO:0000256" key="1">
    <source>
        <dbReference type="ARBA" id="ARBA00004155"/>
    </source>
</evidence>